<dbReference type="EMBL" id="JARAKH010000001">
    <property type="protein sequence ID" value="KAK8407097.1"/>
    <property type="molecule type" value="Genomic_DNA"/>
</dbReference>
<sequence>MSPCRRVCPFCPPSVHSLTTMDLFTCGICKLTFHQLDTFLEHKHKHDFQKQPSIRSGSPERKTEPVDHVFPNIKASSASNSSTSPFLNSVPRMECPSLHKDSPEFLSQVSEYSITPRCTVSSVVVSPHCKSATSKLLDVNTSRLLEVVAPRSEESTCIETGSFEGEDGDVILIEISENKKQDGELKAKVCRPNFEGSEASHRSSITTRSEKLLPKNNEEEESISSSCCSGHVNSSVGFECRSSEEESDHIQTHFSSSTSTWEDPADGRRKNVKSDSCISSGHPHAVSEGTSTEASCLSSVSHPIEMCITQSCNVFSTVYGDKKMIAENSRETEKKLVHTSPQGRSWTSDSITYTTPSNVTRTTPAEPKDVNYCQEKLSVNRSDMIYEYAYRDKPKIDLEVKGPCEDIPHENGINSMGGMNSVGKVSKKVVPGDRTTADGELPLSVRSEATVVAGNSCSEEIFVGHQDGSASDGSMTQGLGEGALLNSESMSLAPGDCSELEYTPSPGIYTLILNTDNTFSLVSEGCQVPATQTCNPVFVCWPCQKFAPSQAEILSHISANHPQDLSNINQCMFELSPLSPPHGNNTVEAVVQHVNGRKVQRRLGRPRKEELIDQKEPLPVRRKFKVEVNGTLCLVCDKLFPKQRQFDKHRCSVWQDDQLPQDQSLSKHPASPLTSLEGGAEEISNLEAPQKEEAEEEEWQRSATCKPRGRGAEKRKRGRPPKVDQLRGDTVDKEAFTTVHLPKEENDEVLLRDRSDKQQPLASSQSILNSSTKCNSDITQNVCPSRFQHIPTLPLFSNPHQKERLHKWIAQTDLSFVDDIIDKVYPEKKLSEKRDAPAMFTCRECKLLFRTLTSCRRHCAKHMTKKAFTCPDCDFATANVGGLYSHYRNHTQNLYACDKCDFRARIKAHYRDHLETHNPCRHICRICQKPYSTSSSLRSHIYLNHRNEEGMKYVWWLRRKNQEQDKKNVVFQCPLCYQLFSELSLANQHLAAHEHSAPQEVTRWTLPSLISSKVLGMGPLLQDMENYISHQQLPDTKVCSELRHQMEAAGYRQISELLLDKLADLTASSCRTDLMKIVISTRSGTTD</sequence>
<dbReference type="GO" id="GO:0010468">
    <property type="term" value="P:regulation of gene expression"/>
    <property type="evidence" value="ECO:0007669"/>
    <property type="project" value="TreeGrafter"/>
</dbReference>
<dbReference type="InterPro" id="IPR050331">
    <property type="entry name" value="Zinc_finger"/>
</dbReference>
<feature type="domain" description="C2H2-type" evidence="9">
    <location>
        <begin position="24"/>
        <end position="51"/>
    </location>
</feature>
<keyword evidence="11" id="KW-1185">Reference proteome</keyword>
<dbReference type="InterPro" id="IPR017956">
    <property type="entry name" value="AT_hook_DNA-bd_motif"/>
</dbReference>
<dbReference type="Gene3D" id="3.30.160.60">
    <property type="entry name" value="Classic Zinc Finger"/>
    <property type="match status" value="2"/>
</dbReference>
<dbReference type="GO" id="GO:0005634">
    <property type="term" value="C:nucleus"/>
    <property type="evidence" value="ECO:0007669"/>
    <property type="project" value="UniProtKB-SubCell"/>
</dbReference>
<reference evidence="10 11" key="1">
    <citation type="submission" date="2023-03" db="EMBL/GenBank/DDBJ databases">
        <title>High-quality genome of Scylla paramamosain provides insights in environmental adaptation.</title>
        <authorList>
            <person name="Zhang L."/>
        </authorList>
    </citation>
    <scope>NUCLEOTIDE SEQUENCE [LARGE SCALE GENOMIC DNA]</scope>
    <source>
        <strain evidence="10">LZ_2023a</strain>
        <tissue evidence="10">Muscle</tissue>
    </source>
</reference>
<evidence type="ECO:0000256" key="6">
    <source>
        <dbReference type="ARBA" id="ARBA00023242"/>
    </source>
</evidence>
<feature type="region of interest" description="Disordered" evidence="8">
    <location>
        <begin position="197"/>
        <end position="217"/>
    </location>
</feature>
<dbReference type="PROSITE" id="PS00028">
    <property type="entry name" value="ZINC_FINGER_C2H2_1"/>
    <property type="match status" value="4"/>
</dbReference>
<keyword evidence="4 7" id="KW-0863">Zinc-finger</keyword>
<feature type="compositionally biased region" description="Polar residues" evidence="8">
    <location>
        <begin position="339"/>
        <end position="363"/>
    </location>
</feature>
<evidence type="ECO:0000256" key="8">
    <source>
        <dbReference type="SAM" id="MobiDB-lite"/>
    </source>
</evidence>
<evidence type="ECO:0000313" key="10">
    <source>
        <dbReference type="EMBL" id="KAK8407097.1"/>
    </source>
</evidence>
<comment type="caution">
    <text evidence="10">The sequence shown here is derived from an EMBL/GenBank/DDBJ whole genome shotgun (WGS) entry which is preliminary data.</text>
</comment>
<feature type="compositionally biased region" description="Basic and acidic residues" evidence="8">
    <location>
        <begin position="208"/>
        <end position="217"/>
    </location>
</feature>
<feature type="domain" description="C2H2-type" evidence="9">
    <location>
        <begin position="971"/>
        <end position="998"/>
    </location>
</feature>
<feature type="compositionally biased region" description="Basic residues" evidence="8">
    <location>
        <begin position="707"/>
        <end position="720"/>
    </location>
</feature>
<dbReference type="GO" id="GO:0008270">
    <property type="term" value="F:zinc ion binding"/>
    <property type="evidence" value="ECO:0007669"/>
    <property type="project" value="UniProtKB-KW"/>
</dbReference>
<protein>
    <recommendedName>
        <fullName evidence="9">C2H2-type domain-containing protein</fullName>
    </recommendedName>
</protein>
<name>A0AAW0V458_SCYPA</name>
<dbReference type="PANTHER" id="PTHR16515:SF49">
    <property type="entry name" value="GASTRULA ZINC FINGER PROTEIN XLCGF49.1-LIKE-RELATED"/>
    <property type="match status" value="1"/>
</dbReference>
<dbReference type="AlphaFoldDB" id="A0AAW0V458"/>
<comment type="subcellular location">
    <subcellularLocation>
        <location evidence="1">Nucleus</location>
    </subcellularLocation>
</comment>
<evidence type="ECO:0000256" key="1">
    <source>
        <dbReference type="ARBA" id="ARBA00004123"/>
    </source>
</evidence>
<keyword evidence="2" id="KW-0479">Metal-binding</keyword>
<proteinExistence type="predicted"/>
<evidence type="ECO:0000313" key="11">
    <source>
        <dbReference type="Proteomes" id="UP001487740"/>
    </source>
</evidence>
<feature type="region of interest" description="Disordered" evidence="8">
    <location>
        <begin position="249"/>
        <end position="291"/>
    </location>
</feature>
<gene>
    <name evidence="10" type="ORF">O3P69_002021</name>
</gene>
<feature type="domain" description="C2H2-type" evidence="9">
    <location>
        <begin position="922"/>
        <end position="950"/>
    </location>
</feature>
<keyword evidence="3" id="KW-0677">Repeat</keyword>
<dbReference type="PANTHER" id="PTHR16515">
    <property type="entry name" value="PR DOMAIN ZINC FINGER PROTEIN"/>
    <property type="match status" value="1"/>
</dbReference>
<dbReference type="InterPro" id="IPR036236">
    <property type="entry name" value="Znf_C2H2_sf"/>
</dbReference>
<dbReference type="SUPFAM" id="SSF57667">
    <property type="entry name" value="beta-beta-alpha zinc fingers"/>
    <property type="match status" value="2"/>
</dbReference>
<feature type="domain" description="C2H2-type" evidence="9">
    <location>
        <begin position="840"/>
        <end position="867"/>
    </location>
</feature>
<evidence type="ECO:0000256" key="2">
    <source>
        <dbReference type="ARBA" id="ARBA00022723"/>
    </source>
</evidence>
<feature type="compositionally biased region" description="Basic and acidic residues" evidence="8">
    <location>
        <begin position="721"/>
        <end position="735"/>
    </location>
</feature>
<keyword evidence="5" id="KW-0862">Zinc</keyword>
<dbReference type="Proteomes" id="UP001487740">
    <property type="component" value="Unassembled WGS sequence"/>
</dbReference>
<dbReference type="InterPro" id="IPR013087">
    <property type="entry name" value="Znf_C2H2_type"/>
</dbReference>
<evidence type="ECO:0000259" key="9">
    <source>
        <dbReference type="PROSITE" id="PS50157"/>
    </source>
</evidence>
<evidence type="ECO:0000256" key="5">
    <source>
        <dbReference type="ARBA" id="ARBA00022833"/>
    </source>
</evidence>
<feature type="region of interest" description="Disordered" evidence="8">
    <location>
        <begin position="331"/>
        <end position="365"/>
    </location>
</feature>
<accession>A0AAW0V458</accession>
<dbReference type="GO" id="GO:0003677">
    <property type="term" value="F:DNA binding"/>
    <property type="evidence" value="ECO:0007669"/>
    <property type="project" value="InterPro"/>
</dbReference>
<evidence type="ECO:0000256" key="4">
    <source>
        <dbReference type="ARBA" id="ARBA00022771"/>
    </source>
</evidence>
<dbReference type="SMART" id="SM00355">
    <property type="entry name" value="ZnF_C2H2"/>
    <property type="match status" value="7"/>
</dbReference>
<organism evidence="10 11">
    <name type="scientific">Scylla paramamosain</name>
    <name type="common">Mud crab</name>
    <dbReference type="NCBI Taxonomy" id="85552"/>
    <lineage>
        <taxon>Eukaryota</taxon>
        <taxon>Metazoa</taxon>
        <taxon>Ecdysozoa</taxon>
        <taxon>Arthropoda</taxon>
        <taxon>Crustacea</taxon>
        <taxon>Multicrustacea</taxon>
        <taxon>Malacostraca</taxon>
        <taxon>Eumalacostraca</taxon>
        <taxon>Eucarida</taxon>
        <taxon>Decapoda</taxon>
        <taxon>Pleocyemata</taxon>
        <taxon>Brachyura</taxon>
        <taxon>Eubrachyura</taxon>
        <taxon>Portunoidea</taxon>
        <taxon>Portunidae</taxon>
        <taxon>Portuninae</taxon>
        <taxon>Scylla</taxon>
    </lineage>
</organism>
<dbReference type="PROSITE" id="PS50157">
    <property type="entry name" value="ZINC_FINGER_C2H2_2"/>
    <property type="match status" value="4"/>
</dbReference>
<feature type="compositionally biased region" description="Polar residues" evidence="8">
    <location>
        <begin position="252"/>
        <end position="261"/>
    </location>
</feature>
<dbReference type="SMART" id="SM00384">
    <property type="entry name" value="AT_hook"/>
    <property type="match status" value="2"/>
</dbReference>
<evidence type="ECO:0000256" key="3">
    <source>
        <dbReference type="ARBA" id="ARBA00022737"/>
    </source>
</evidence>
<evidence type="ECO:0000256" key="7">
    <source>
        <dbReference type="PROSITE-ProRule" id="PRU00042"/>
    </source>
</evidence>
<keyword evidence="6" id="KW-0539">Nucleus</keyword>
<feature type="region of interest" description="Disordered" evidence="8">
    <location>
        <begin position="659"/>
        <end position="735"/>
    </location>
</feature>